<dbReference type="Gene3D" id="3.40.50.300">
    <property type="entry name" value="P-loop containing nucleotide triphosphate hydrolases"/>
    <property type="match status" value="1"/>
</dbReference>
<evidence type="ECO:0000256" key="8">
    <source>
        <dbReference type="ARBA" id="ARBA00022842"/>
    </source>
</evidence>
<evidence type="ECO:0000256" key="13">
    <source>
        <dbReference type="RuleBase" id="RU003785"/>
    </source>
</evidence>
<evidence type="ECO:0000256" key="7">
    <source>
        <dbReference type="ARBA" id="ARBA00022840"/>
    </source>
</evidence>
<evidence type="ECO:0000256" key="9">
    <source>
        <dbReference type="ARBA" id="ARBA00049563"/>
    </source>
</evidence>
<evidence type="ECO:0000256" key="4">
    <source>
        <dbReference type="ARBA" id="ARBA00022679"/>
    </source>
</evidence>
<comment type="caution">
    <text evidence="10">Lacks conserved residue(s) required for the propagation of feature annotation.</text>
</comment>
<evidence type="ECO:0000256" key="2">
    <source>
        <dbReference type="ARBA" id="ARBA00003213"/>
    </source>
</evidence>
<evidence type="ECO:0000256" key="3">
    <source>
        <dbReference type="ARBA" id="ARBA00005842"/>
    </source>
</evidence>
<dbReference type="AlphaFoldDB" id="A0AAE3M8P7"/>
<evidence type="ECO:0000256" key="10">
    <source>
        <dbReference type="HAMAP-Rule" id="MF_00185"/>
    </source>
</evidence>
<dbReference type="Gene3D" id="1.10.20.140">
    <property type="match status" value="1"/>
</dbReference>
<evidence type="ECO:0000256" key="11">
    <source>
        <dbReference type="RuleBase" id="RU003783"/>
    </source>
</evidence>
<organism evidence="14 15">
    <name type="scientific">Plebeiibacterium sediminum</name>
    <dbReference type="NCBI Taxonomy" id="2992112"/>
    <lineage>
        <taxon>Bacteria</taxon>
        <taxon>Pseudomonadati</taxon>
        <taxon>Bacteroidota</taxon>
        <taxon>Bacteroidia</taxon>
        <taxon>Marinilabiliales</taxon>
        <taxon>Marinilabiliaceae</taxon>
        <taxon>Plebeiibacterium</taxon>
    </lineage>
</organism>
<keyword evidence="4 10" id="KW-0808">Transferase</keyword>
<evidence type="ECO:0000256" key="5">
    <source>
        <dbReference type="ARBA" id="ARBA00022694"/>
    </source>
</evidence>
<dbReference type="HAMAP" id="MF_00185">
    <property type="entry name" value="IPP_trans"/>
    <property type="match status" value="1"/>
</dbReference>
<comment type="subunit">
    <text evidence="10">Monomer.</text>
</comment>
<name>A0AAE3M8P7_9BACT</name>
<dbReference type="Pfam" id="PF01715">
    <property type="entry name" value="IPPT"/>
    <property type="match status" value="1"/>
</dbReference>
<comment type="caution">
    <text evidence="14">The sequence shown here is derived from an EMBL/GenBank/DDBJ whole genome shotgun (WGS) entry which is preliminary data.</text>
</comment>
<keyword evidence="15" id="KW-1185">Reference proteome</keyword>
<proteinExistence type="inferred from homology"/>
<comment type="similarity">
    <text evidence="3 10 13">Belongs to the IPP transferase family.</text>
</comment>
<dbReference type="EC" id="2.5.1.75" evidence="10"/>
<feature type="binding site" evidence="10">
    <location>
        <begin position="10"/>
        <end position="17"/>
    </location>
    <ligand>
        <name>ATP</name>
        <dbReference type="ChEBI" id="CHEBI:30616"/>
    </ligand>
</feature>
<comment type="cofactor">
    <cofactor evidence="1 10">
        <name>Mg(2+)</name>
        <dbReference type="ChEBI" id="CHEBI:18420"/>
    </cofactor>
</comment>
<dbReference type="InterPro" id="IPR018022">
    <property type="entry name" value="IPT"/>
</dbReference>
<gene>
    <name evidence="10 14" type="primary">miaA</name>
    <name evidence="14" type="ORF">OM075_21465</name>
</gene>
<dbReference type="InterPro" id="IPR039657">
    <property type="entry name" value="Dimethylallyltransferase"/>
</dbReference>
<keyword evidence="7 10" id="KW-0067">ATP-binding</keyword>
<feature type="binding site" evidence="10">
    <location>
        <begin position="12"/>
        <end position="17"/>
    </location>
    <ligand>
        <name>substrate</name>
    </ligand>
</feature>
<dbReference type="SUPFAM" id="SSF52540">
    <property type="entry name" value="P-loop containing nucleoside triphosphate hydrolases"/>
    <property type="match status" value="2"/>
</dbReference>
<sequence length="304" mass="35532">MQKFLIVVVGPTGIGKTKTSIEIAKHYNTEIISADSRQIFKELKIGTATPTEDELKEARHHNIGSQSIHDYYSAWEFEQDALRLSEELFKTHDQLVLTGGSMLYIDAICKGIDELPTIDQQLREDLKKQYETEGIESIRRLLKQLDPVFYEQVDLMNHKRVIHAVEICLITGKTYSSLRTNTIKKRPFHIIKVGLELEREEVYNRINLRVDQMIKMGLVEEARQFYPYKELNSLNTVGYKEIFAHFDGEYDLDKAIELIKRNTRRYAKKQLTWFKKDSETKWFKPTEFNNIISHIDGLILNCKA</sequence>
<dbReference type="EMBL" id="JAPDPJ010000079">
    <property type="protein sequence ID" value="MCW3789051.1"/>
    <property type="molecule type" value="Genomic_DNA"/>
</dbReference>
<evidence type="ECO:0000313" key="14">
    <source>
        <dbReference type="EMBL" id="MCW3789051.1"/>
    </source>
</evidence>
<evidence type="ECO:0000256" key="12">
    <source>
        <dbReference type="RuleBase" id="RU003784"/>
    </source>
</evidence>
<accession>A0AAE3M8P7</accession>
<dbReference type="RefSeq" id="WP_301192607.1">
    <property type="nucleotide sequence ID" value="NZ_JAPDPJ010000079.1"/>
</dbReference>
<dbReference type="GO" id="GO:0052381">
    <property type="term" value="F:tRNA dimethylallyltransferase activity"/>
    <property type="evidence" value="ECO:0007669"/>
    <property type="project" value="UniProtKB-UniRule"/>
</dbReference>
<dbReference type="GO" id="GO:0006400">
    <property type="term" value="P:tRNA modification"/>
    <property type="evidence" value="ECO:0007669"/>
    <property type="project" value="TreeGrafter"/>
</dbReference>
<dbReference type="PANTHER" id="PTHR11088:SF60">
    <property type="entry name" value="TRNA DIMETHYLALLYLTRANSFERASE"/>
    <property type="match status" value="1"/>
</dbReference>
<dbReference type="PANTHER" id="PTHR11088">
    <property type="entry name" value="TRNA DIMETHYLALLYLTRANSFERASE"/>
    <property type="match status" value="1"/>
</dbReference>
<reference evidence="14" key="1">
    <citation type="submission" date="2022-10" db="EMBL/GenBank/DDBJ databases">
        <authorList>
            <person name="Yu W.X."/>
        </authorList>
    </citation>
    <scope>NUCLEOTIDE SEQUENCE</scope>
    <source>
        <strain evidence="14">AAT</strain>
    </source>
</reference>
<comment type="catalytic activity">
    <reaction evidence="9 10 11">
        <text>adenosine(37) in tRNA + dimethylallyl diphosphate = N(6)-dimethylallyladenosine(37) in tRNA + diphosphate</text>
        <dbReference type="Rhea" id="RHEA:26482"/>
        <dbReference type="Rhea" id="RHEA-COMP:10162"/>
        <dbReference type="Rhea" id="RHEA-COMP:10375"/>
        <dbReference type="ChEBI" id="CHEBI:33019"/>
        <dbReference type="ChEBI" id="CHEBI:57623"/>
        <dbReference type="ChEBI" id="CHEBI:74411"/>
        <dbReference type="ChEBI" id="CHEBI:74415"/>
        <dbReference type="EC" id="2.5.1.75"/>
    </reaction>
</comment>
<keyword evidence="6 10" id="KW-0547">Nucleotide-binding</keyword>
<dbReference type="InterPro" id="IPR027417">
    <property type="entry name" value="P-loop_NTPase"/>
</dbReference>
<dbReference type="NCBIfam" id="TIGR00174">
    <property type="entry name" value="miaA"/>
    <property type="match status" value="1"/>
</dbReference>
<protein>
    <recommendedName>
        <fullName evidence="10">tRNA dimethylallyltransferase</fullName>
        <ecNumber evidence="10">2.5.1.75</ecNumber>
    </recommendedName>
    <alternativeName>
        <fullName evidence="10">Dimethylallyl diphosphate:tRNA dimethylallyltransferase</fullName>
        <shortName evidence="10">DMAPP:tRNA dimethylallyltransferase</shortName>
        <shortName evidence="10">DMATase</shortName>
    </alternativeName>
    <alternativeName>
        <fullName evidence="10">Isopentenyl-diphosphate:tRNA isopentenyltransferase</fullName>
        <shortName evidence="10">IPP transferase</shortName>
        <shortName evidence="10">IPPT</shortName>
        <shortName evidence="10">IPTase</shortName>
    </alternativeName>
</protein>
<evidence type="ECO:0000313" key="15">
    <source>
        <dbReference type="Proteomes" id="UP001209229"/>
    </source>
</evidence>
<evidence type="ECO:0000256" key="1">
    <source>
        <dbReference type="ARBA" id="ARBA00001946"/>
    </source>
</evidence>
<keyword evidence="8 10" id="KW-0460">Magnesium</keyword>
<evidence type="ECO:0000256" key="6">
    <source>
        <dbReference type="ARBA" id="ARBA00022741"/>
    </source>
</evidence>
<feature type="site" description="Interaction with substrate tRNA" evidence="10">
    <location>
        <position position="123"/>
    </location>
</feature>
<feature type="region of interest" description="Interaction with substrate tRNA" evidence="10">
    <location>
        <begin position="35"/>
        <end position="38"/>
    </location>
</feature>
<dbReference type="Proteomes" id="UP001209229">
    <property type="component" value="Unassembled WGS sequence"/>
</dbReference>
<keyword evidence="5 10" id="KW-0819">tRNA processing</keyword>
<feature type="site" description="Interaction with substrate tRNA" evidence="10">
    <location>
        <position position="101"/>
    </location>
</feature>
<comment type="function">
    <text evidence="2 10 12">Catalyzes the transfer of a dimethylallyl group onto the adenine at position 37 in tRNAs that read codons beginning with uridine, leading to the formation of N6-(dimethylallyl)adenosine (i(6)A).</text>
</comment>
<dbReference type="GO" id="GO:0005524">
    <property type="term" value="F:ATP binding"/>
    <property type="evidence" value="ECO:0007669"/>
    <property type="project" value="UniProtKB-UniRule"/>
</dbReference>